<keyword evidence="5" id="KW-0812">Transmembrane</keyword>
<dbReference type="EMBL" id="AP025564">
    <property type="protein sequence ID" value="BDE94721.1"/>
    <property type="molecule type" value="Genomic_DNA"/>
</dbReference>
<keyword evidence="4" id="KW-0411">Iron-sulfur</keyword>
<name>A0ABN6MEI9_9ACTN</name>
<feature type="domain" description="4Fe-4S ferredoxin-type" evidence="6">
    <location>
        <begin position="5"/>
        <end position="33"/>
    </location>
</feature>
<dbReference type="Proteomes" id="UP001320544">
    <property type="component" value="Chromosome"/>
</dbReference>
<evidence type="ECO:0000256" key="4">
    <source>
        <dbReference type="ARBA" id="ARBA00023014"/>
    </source>
</evidence>
<evidence type="ECO:0000256" key="3">
    <source>
        <dbReference type="ARBA" id="ARBA00023004"/>
    </source>
</evidence>
<dbReference type="CDD" id="cd10551">
    <property type="entry name" value="PsrB"/>
    <property type="match status" value="1"/>
</dbReference>
<dbReference type="Pfam" id="PF13247">
    <property type="entry name" value="Fer4_11"/>
    <property type="match status" value="2"/>
</dbReference>
<dbReference type="PROSITE" id="PS51379">
    <property type="entry name" value="4FE4S_FER_2"/>
    <property type="match status" value="3"/>
</dbReference>
<accession>A0ABN6MEI9</accession>
<keyword evidence="8" id="KW-1185">Reference proteome</keyword>
<evidence type="ECO:0000313" key="7">
    <source>
        <dbReference type="EMBL" id="BDE94721.1"/>
    </source>
</evidence>
<evidence type="ECO:0000259" key="6">
    <source>
        <dbReference type="PROSITE" id="PS51379"/>
    </source>
</evidence>
<sequence>MTAKYGMVINLERCIGCYACVVACKQCWGTRPGVNYNMMNYVEWGEYPDVHQRYVSTMCNHCDNPPCVSACPSQATYKTDEGPVIVDFELCEGCGACVDACPYDHRFLITEDMTTSYEEVVMPCEEKSSKRVNVTEKCTFCYERLAEGLQPMCTVHCPGQCRIFGDVNDPESDISKYIAEKKPTQIAGTSLYYVVPENMDRSLVPPDLADAVSAQMSAKNEKKSTSGDAAKKAPEGVTAAAVAGVVGVAAVAAVGGGVAYKRSKRKSSFEQSE</sequence>
<dbReference type="InterPro" id="IPR050954">
    <property type="entry name" value="ET_IronSulfur_Cluster-Binding"/>
</dbReference>
<evidence type="ECO:0000256" key="2">
    <source>
        <dbReference type="ARBA" id="ARBA00022723"/>
    </source>
</evidence>
<keyword evidence="2" id="KW-0479">Metal-binding</keyword>
<reference evidence="7 8" key="1">
    <citation type="submission" date="2022-01" db="EMBL/GenBank/DDBJ databases">
        <title>Novel bile acid biosynthetic pathways are enriched in the microbiome of centenarians.</title>
        <authorList>
            <person name="Sato Y."/>
            <person name="Atarashi K."/>
            <person name="Plichta R.D."/>
            <person name="Arai Y."/>
            <person name="Sasajima S."/>
            <person name="Kearney M.S."/>
            <person name="Suda W."/>
            <person name="Takeshita K."/>
            <person name="Sasaki T."/>
            <person name="Okamoto S."/>
            <person name="Skelly N.A."/>
            <person name="Okamura Y."/>
            <person name="Vlamakis H."/>
            <person name="Li Y."/>
            <person name="Tanoue T."/>
            <person name="Takei H."/>
            <person name="Nittono H."/>
            <person name="Narushima S."/>
            <person name="Irie J."/>
            <person name="Itoh H."/>
            <person name="Moriya K."/>
            <person name="Sugiura Y."/>
            <person name="Suematsu M."/>
            <person name="Moritoki N."/>
            <person name="Shibata S."/>
            <person name="Littman R.D."/>
            <person name="Fischbach A.M."/>
            <person name="Uwamino Y."/>
            <person name="Inoue T."/>
            <person name="Honda A."/>
            <person name="Hattori M."/>
            <person name="Murai T."/>
            <person name="Xavier J.R."/>
            <person name="Hirose N."/>
            <person name="Honda K."/>
        </authorList>
    </citation>
    <scope>NUCLEOTIDE SEQUENCE [LARGE SCALE GENOMIC DNA]</scope>
    <source>
        <strain evidence="7 8">CE91-St30</strain>
    </source>
</reference>
<keyword evidence="5" id="KW-0472">Membrane</keyword>
<dbReference type="SUPFAM" id="SSF54862">
    <property type="entry name" value="4Fe-4S ferredoxins"/>
    <property type="match status" value="1"/>
</dbReference>
<dbReference type="Gene3D" id="3.30.70.20">
    <property type="match status" value="2"/>
</dbReference>
<dbReference type="PANTHER" id="PTHR43177">
    <property type="entry name" value="PROTEIN NRFC"/>
    <property type="match status" value="1"/>
</dbReference>
<dbReference type="InterPro" id="IPR017896">
    <property type="entry name" value="4Fe4S_Fe-S-bd"/>
</dbReference>
<keyword evidence="1" id="KW-0004">4Fe-4S</keyword>
<evidence type="ECO:0000256" key="1">
    <source>
        <dbReference type="ARBA" id="ARBA00022485"/>
    </source>
</evidence>
<dbReference type="Pfam" id="PF12797">
    <property type="entry name" value="Fer4_2"/>
    <property type="match status" value="1"/>
</dbReference>
<feature type="domain" description="4Fe-4S ferredoxin-type" evidence="6">
    <location>
        <begin position="50"/>
        <end position="81"/>
    </location>
</feature>
<keyword evidence="5" id="KW-1133">Transmembrane helix</keyword>
<dbReference type="InterPro" id="IPR017900">
    <property type="entry name" value="4Fe4S_Fe_S_CS"/>
</dbReference>
<proteinExistence type="predicted"/>
<dbReference type="PANTHER" id="PTHR43177:SF3">
    <property type="entry name" value="PROTEIN NRFC HOMOLOG"/>
    <property type="match status" value="1"/>
</dbReference>
<feature type="domain" description="4Fe-4S ferredoxin-type" evidence="6">
    <location>
        <begin position="82"/>
        <end position="111"/>
    </location>
</feature>
<organism evidence="7 8">
    <name type="scientific">Raoultibacter timonensis</name>
    <dbReference type="NCBI Taxonomy" id="1907662"/>
    <lineage>
        <taxon>Bacteria</taxon>
        <taxon>Bacillati</taxon>
        <taxon>Actinomycetota</taxon>
        <taxon>Coriobacteriia</taxon>
        <taxon>Eggerthellales</taxon>
        <taxon>Eggerthellaceae</taxon>
        <taxon>Raoultibacter</taxon>
    </lineage>
</organism>
<gene>
    <name evidence="7" type="ORF">CE91St30_00540</name>
</gene>
<dbReference type="RefSeq" id="WP_244387515.1">
    <property type="nucleotide sequence ID" value="NZ_AP025564.1"/>
</dbReference>
<dbReference type="PROSITE" id="PS00198">
    <property type="entry name" value="4FE4S_FER_1"/>
    <property type="match status" value="1"/>
</dbReference>
<evidence type="ECO:0000313" key="8">
    <source>
        <dbReference type="Proteomes" id="UP001320544"/>
    </source>
</evidence>
<protein>
    <submittedName>
        <fullName evidence="7">4Fe-4S ferredoxin</fullName>
    </submittedName>
</protein>
<keyword evidence="3" id="KW-0408">Iron</keyword>
<feature type="transmembrane region" description="Helical" evidence="5">
    <location>
        <begin position="239"/>
        <end position="260"/>
    </location>
</feature>
<evidence type="ECO:0000256" key="5">
    <source>
        <dbReference type="SAM" id="Phobius"/>
    </source>
</evidence>